<dbReference type="PROSITE" id="PS00551">
    <property type="entry name" value="MOLYBDOPTERIN_PROK_1"/>
    <property type="match status" value="1"/>
</dbReference>
<evidence type="ECO:0000313" key="11">
    <source>
        <dbReference type="Proteomes" id="UP000294359"/>
    </source>
</evidence>
<evidence type="ECO:0000256" key="8">
    <source>
        <dbReference type="SAM" id="MobiDB-lite"/>
    </source>
</evidence>
<keyword evidence="3" id="KW-0479">Metal-binding</keyword>
<evidence type="ECO:0000256" key="6">
    <source>
        <dbReference type="ARBA" id="ARBA00023004"/>
    </source>
</evidence>
<evidence type="ECO:0000256" key="5">
    <source>
        <dbReference type="ARBA" id="ARBA00023002"/>
    </source>
</evidence>
<gene>
    <name evidence="10" type="ORF">E1742_13795</name>
</gene>
<accession>A0ABX5SAJ4</accession>
<sequence length="968" mass="106864">MRFLFAPARRGHGAGLRRILPGRRVRVRRPERPGQRRQRVQRAPPWQPVRPQAGRADEARGAVPRLGRRGAARGRTQDPEGAQPRPVLVRDRPLGGGTLMERRTFIARGIAALAGLGLGELIELAPAQALTYRPLVDGTQRKVRNDYGTAKRVTTVCLNCSTVCGIEAFVQDNKVIKIRGNPRDPNMANSFMTCAKGQSGPTINDYPERLLYPLKRVGARGEGTWQRIGWDEAYDEIARRIRASIDAGHPERVALHQGRSRIDAEINRFLGAIGSPVQLNHRALCSSNKRAANYVSLGETDWESIDAERCRYFLNFGANFYEAHQGGLHLVNRVVKARFDHGAKLVTFDVRMSNTAGRSDEWHQPFPGTEGALALAMAHVIVRENVFDAEFVDNFVQPGLDAIRTWLAPCTPGWASKLSGIMADDIERLALEFAGQRPAAVAFTNRGTGAHYNGFNAERAVVMLNALVGSIARPGGYCYGLEEKLSASRYPQPQPAPPPVKIRTDLEDPPEWPLANRWQKMKVGQVVYDFLREGRAKVDVYISYTLAAPMTWPEGRSTTVEVLRDEKLIPFHVCSDIVYSEMAHYADMILPDATYLERWGLDIRNNLELQHYVTLRQPVVAPPGEAVSFADSLFEIGRRLGPAQARYFQFGNHEAFVRAQCAKLPTAGPDGRRFADGFEYMKHYGVYVDTSQPKPYEAYRKPLTAKQLEDTHVEAGIVRKADGKPAGLVVDGKAVRGFATPSRRFEILAPEVRAVAAKLGLLDDGMPSYHAIPSHEGLGADRFILTTFKWNVHTQGRTASQKYLSEIVHDNPMWMHTSVARRLGVRTGDTVELTTYRPVADGQAWRGTGGKIGTATVKVFVTDAIHPRVLAVSNSLGWVSGGRAAQGVSGRRADVAARGIGPGAAQAFGPAPAVDDLDALVWWDERRGGRGNGVNINALLPINPQPLVGMQSWFDTVCSVRKPRKTRA</sequence>
<keyword evidence="6" id="KW-0408">Iron</keyword>
<keyword evidence="1" id="KW-0004">4Fe-4S</keyword>
<dbReference type="Gene3D" id="2.20.25.90">
    <property type="entry name" value="ADC-like domains"/>
    <property type="match status" value="1"/>
</dbReference>
<evidence type="ECO:0000256" key="1">
    <source>
        <dbReference type="ARBA" id="ARBA00022485"/>
    </source>
</evidence>
<feature type="domain" description="4Fe-4S Mo/W bis-MGD-type" evidence="9">
    <location>
        <begin position="150"/>
        <end position="208"/>
    </location>
</feature>
<dbReference type="SMART" id="SM00926">
    <property type="entry name" value="Molybdop_Fe4S4"/>
    <property type="match status" value="1"/>
</dbReference>
<organism evidence="10 11">
    <name type="scientific">Pseudoduganella plicata</name>
    <dbReference type="NCBI Taxonomy" id="321984"/>
    <lineage>
        <taxon>Bacteria</taxon>
        <taxon>Pseudomonadati</taxon>
        <taxon>Pseudomonadota</taxon>
        <taxon>Betaproteobacteria</taxon>
        <taxon>Burkholderiales</taxon>
        <taxon>Oxalobacteraceae</taxon>
        <taxon>Telluria group</taxon>
        <taxon>Pseudoduganella</taxon>
    </lineage>
</organism>
<dbReference type="Pfam" id="PF00384">
    <property type="entry name" value="Molybdopterin"/>
    <property type="match status" value="1"/>
</dbReference>
<dbReference type="InterPro" id="IPR006656">
    <property type="entry name" value="Mopterin_OxRdtase"/>
</dbReference>
<dbReference type="Gene3D" id="3.30.2070.10">
    <property type="entry name" value="Formate dehydrogenase/DMSO reductase"/>
    <property type="match status" value="1"/>
</dbReference>
<evidence type="ECO:0000313" key="10">
    <source>
        <dbReference type="EMBL" id="QBQ37127.1"/>
    </source>
</evidence>
<dbReference type="SUPFAM" id="SSF50692">
    <property type="entry name" value="ADC-like"/>
    <property type="match status" value="1"/>
</dbReference>
<keyword evidence="11" id="KW-1185">Reference proteome</keyword>
<evidence type="ECO:0000256" key="3">
    <source>
        <dbReference type="ARBA" id="ARBA00022723"/>
    </source>
</evidence>
<proteinExistence type="predicted"/>
<dbReference type="PROSITE" id="PS51669">
    <property type="entry name" value="4FE4S_MOW_BIS_MGD"/>
    <property type="match status" value="1"/>
</dbReference>
<keyword evidence="7" id="KW-0411">Iron-sulfur</keyword>
<reference evidence="10 11" key="1">
    <citation type="submission" date="2019-03" db="EMBL/GenBank/DDBJ databases">
        <title>Draft Genome Sequences of Six Type Strains of the Genus Massilia.</title>
        <authorList>
            <person name="Miess H."/>
            <person name="Frediansyhah A."/>
            <person name="Gross H."/>
        </authorList>
    </citation>
    <scope>NUCLEOTIDE SEQUENCE [LARGE SCALE GENOMIC DNA]</scope>
    <source>
        <strain evidence="10 11">DSM 17505</strain>
    </source>
</reference>
<dbReference type="InterPro" id="IPR050612">
    <property type="entry name" value="Prok_Mopterin_Oxidored"/>
</dbReference>
<evidence type="ECO:0000256" key="4">
    <source>
        <dbReference type="ARBA" id="ARBA00022729"/>
    </source>
</evidence>
<dbReference type="SUPFAM" id="SSF53706">
    <property type="entry name" value="Formate dehydrogenase/DMSO reductase, domains 1-3"/>
    <property type="match status" value="1"/>
</dbReference>
<dbReference type="Gene3D" id="2.40.40.20">
    <property type="match status" value="1"/>
</dbReference>
<feature type="compositionally biased region" description="Low complexity" evidence="8">
    <location>
        <begin position="41"/>
        <end position="52"/>
    </location>
</feature>
<name>A0ABX5SAJ4_9BURK</name>
<dbReference type="PANTHER" id="PTHR43742">
    <property type="entry name" value="TRIMETHYLAMINE-N-OXIDE REDUCTASE"/>
    <property type="match status" value="1"/>
</dbReference>
<keyword evidence="5" id="KW-0560">Oxidoreductase</keyword>
<dbReference type="EMBL" id="CP038026">
    <property type="protein sequence ID" value="QBQ37127.1"/>
    <property type="molecule type" value="Genomic_DNA"/>
</dbReference>
<dbReference type="InterPro" id="IPR009010">
    <property type="entry name" value="Asp_de-COase-like_dom_sf"/>
</dbReference>
<protein>
    <recommendedName>
        <fullName evidence="9">4Fe-4S Mo/W bis-MGD-type domain-containing protein</fullName>
    </recommendedName>
</protein>
<evidence type="ECO:0000256" key="2">
    <source>
        <dbReference type="ARBA" id="ARBA00022505"/>
    </source>
</evidence>
<dbReference type="Pfam" id="PF04879">
    <property type="entry name" value="Molybdop_Fe4S4"/>
    <property type="match status" value="1"/>
</dbReference>
<dbReference type="PANTHER" id="PTHR43742:SF9">
    <property type="entry name" value="TETRATHIONATE REDUCTASE SUBUNIT A"/>
    <property type="match status" value="1"/>
</dbReference>
<dbReference type="InterPro" id="IPR027467">
    <property type="entry name" value="MopterinOxRdtase_cofactor_BS"/>
</dbReference>
<evidence type="ECO:0000256" key="7">
    <source>
        <dbReference type="ARBA" id="ARBA00023014"/>
    </source>
</evidence>
<feature type="region of interest" description="Disordered" evidence="8">
    <location>
        <begin position="23"/>
        <end position="94"/>
    </location>
</feature>
<evidence type="ECO:0000259" key="9">
    <source>
        <dbReference type="PROSITE" id="PS51669"/>
    </source>
</evidence>
<dbReference type="Gene3D" id="3.40.228.10">
    <property type="entry name" value="Dimethylsulfoxide Reductase, domain 2"/>
    <property type="match status" value="1"/>
</dbReference>
<dbReference type="InterPro" id="IPR006963">
    <property type="entry name" value="Mopterin_OxRdtase_4Fe-4S_dom"/>
</dbReference>
<dbReference type="Gene3D" id="3.40.50.740">
    <property type="match status" value="1"/>
</dbReference>
<keyword evidence="2" id="KW-0500">Molybdenum</keyword>
<keyword evidence="4" id="KW-0732">Signal</keyword>
<dbReference type="Proteomes" id="UP000294359">
    <property type="component" value="Chromosome"/>
</dbReference>